<dbReference type="KEGG" id="mana:MAMMFC1_00454"/>
<keyword evidence="2" id="KW-1185">Reference proteome</keyword>
<sequence>MEMPDRTPEENPNMEAATEILTKLYRIKLNQLRADHSDPAATTRLKAEMAAMRHEHKMLARPEVIEKILTVYGQEMQKYTTQAQD</sequence>
<protein>
    <submittedName>
        <fullName evidence="1">Uncharacterized protein</fullName>
    </submittedName>
</protein>
<dbReference type="EMBL" id="AP018449">
    <property type="protein sequence ID" value="BBB89820.1"/>
    <property type="molecule type" value="Genomic_DNA"/>
</dbReference>
<dbReference type="AlphaFoldDB" id="A0A348AFH2"/>
<name>A0A348AFH2_9FIRM</name>
<proteinExistence type="predicted"/>
<dbReference type="OrthoDB" id="9920463at2"/>
<evidence type="ECO:0000313" key="2">
    <source>
        <dbReference type="Proteomes" id="UP000276437"/>
    </source>
</evidence>
<accession>A0A348AFH2</accession>
<dbReference type="RefSeq" id="WP_126306110.1">
    <property type="nucleotide sequence ID" value="NZ_AP018449.1"/>
</dbReference>
<dbReference type="Proteomes" id="UP000276437">
    <property type="component" value="Chromosome"/>
</dbReference>
<gene>
    <name evidence="1" type="ORF">MAMMFC1_00454</name>
</gene>
<reference evidence="1 2" key="1">
    <citation type="journal article" date="2018" name="Int. J. Syst. Evol. Microbiol.">
        <title>Methylomusa anaerophila gen. nov., sp. nov., an anaerobic methanol-utilizing bacterium isolated from a microbial fuel cell.</title>
        <authorList>
            <person name="Amano N."/>
            <person name="Yamamuro A."/>
            <person name="Miyahara M."/>
            <person name="Kouzuma A."/>
            <person name="Abe T."/>
            <person name="Watanabe K."/>
        </authorList>
    </citation>
    <scope>NUCLEOTIDE SEQUENCE [LARGE SCALE GENOMIC DNA]</scope>
    <source>
        <strain evidence="1 2">MMFC1</strain>
    </source>
</reference>
<evidence type="ECO:0000313" key="1">
    <source>
        <dbReference type="EMBL" id="BBB89820.1"/>
    </source>
</evidence>
<organism evidence="1 2">
    <name type="scientific">Methylomusa anaerophila</name>
    <dbReference type="NCBI Taxonomy" id="1930071"/>
    <lineage>
        <taxon>Bacteria</taxon>
        <taxon>Bacillati</taxon>
        <taxon>Bacillota</taxon>
        <taxon>Negativicutes</taxon>
        <taxon>Selenomonadales</taxon>
        <taxon>Sporomusaceae</taxon>
        <taxon>Methylomusa</taxon>
    </lineage>
</organism>